<dbReference type="InterPro" id="IPR000620">
    <property type="entry name" value="EamA_dom"/>
</dbReference>
<gene>
    <name evidence="9" type="ORF">PPAR1163_LOCUS14364</name>
</gene>
<keyword evidence="5 6" id="KW-0472">Membrane</keyword>
<evidence type="ECO:0000256" key="5">
    <source>
        <dbReference type="ARBA" id="ARBA00023136"/>
    </source>
</evidence>
<organism evidence="9">
    <name type="scientific">Phaeomonas parva</name>
    <dbReference type="NCBI Taxonomy" id="124430"/>
    <lineage>
        <taxon>Eukaryota</taxon>
        <taxon>Sar</taxon>
        <taxon>Stramenopiles</taxon>
        <taxon>Ochrophyta</taxon>
        <taxon>Pinguiophyceae</taxon>
        <taxon>Pinguiochrysidales</taxon>
        <taxon>Pinguiochrysidaceae</taxon>
        <taxon>Phaeomonas</taxon>
    </lineage>
</organism>
<feature type="chain" id="PRO_5031144810" description="EamA domain-containing protein" evidence="7">
    <location>
        <begin position="31"/>
        <end position="366"/>
    </location>
</feature>
<feature type="signal peptide" evidence="7">
    <location>
        <begin position="1"/>
        <end position="30"/>
    </location>
</feature>
<dbReference type="PANTHER" id="PTHR42920:SF5">
    <property type="entry name" value="EAMA DOMAIN-CONTAINING PROTEIN"/>
    <property type="match status" value="1"/>
</dbReference>
<evidence type="ECO:0000256" key="2">
    <source>
        <dbReference type="ARBA" id="ARBA00022475"/>
    </source>
</evidence>
<feature type="transmembrane region" description="Helical" evidence="6">
    <location>
        <begin position="239"/>
        <end position="270"/>
    </location>
</feature>
<evidence type="ECO:0000256" key="6">
    <source>
        <dbReference type="SAM" id="Phobius"/>
    </source>
</evidence>
<proteinExistence type="predicted"/>
<evidence type="ECO:0000256" key="4">
    <source>
        <dbReference type="ARBA" id="ARBA00022989"/>
    </source>
</evidence>
<protein>
    <recommendedName>
        <fullName evidence="8">EamA domain-containing protein</fullName>
    </recommendedName>
</protein>
<comment type="subcellular location">
    <subcellularLocation>
        <location evidence="1">Cell membrane</location>
        <topology evidence="1">Multi-pass membrane protein</topology>
    </subcellularLocation>
</comment>
<sequence length="366" mass="37510">MVACRRRCGGSRRMLHTVLALLALAVSCFSQQSSAFVLGAPERQESRSAAALSGLRNRRVQVQRAGRPARPATVLQQVSGEPTDDPGAVSAAMSVKAGGAVAEKMSSQVVLRGRIFLIFVSFLFGTLNVALKALYAMPGAPQASALSFARGVLAAACFTPVLFTKAQQEADGAERPKNYGRAMTMAALELAFWNFGAQGLLNVGLLYADAGRASFLTQTSVVITPLLSLAAGYSVNRSLWVGCGAALSGLVLLSSGGAGAGAAAHPVLLLHRRRLAFGSRRHGAAAVAAGLGPLQQAPGGVVLEPRTHVAGARAQEANGGHEQQPQAAHGLPPVGAAASAHVVAIVVVVAVVRAAAAAARRAARRL</sequence>
<dbReference type="AlphaFoldDB" id="A0A7S1U643"/>
<keyword evidence="2" id="KW-1003">Cell membrane</keyword>
<evidence type="ECO:0000313" key="9">
    <source>
        <dbReference type="EMBL" id="CAD9255994.1"/>
    </source>
</evidence>
<feature type="transmembrane region" description="Helical" evidence="6">
    <location>
        <begin position="115"/>
        <end position="135"/>
    </location>
</feature>
<name>A0A7S1U643_9STRA</name>
<feature type="transmembrane region" description="Helical" evidence="6">
    <location>
        <begin position="186"/>
        <end position="208"/>
    </location>
</feature>
<evidence type="ECO:0000256" key="3">
    <source>
        <dbReference type="ARBA" id="ARBA00022692"/>
    </source>
</evidence>
<dbReference type="PANTHER" id="PTHR42920">
    <property type="entry name" value="OS03G0707200 PROTEIN-RELATED"/>
    <property type="match status" value="1"/>
</dbReference>
<dbReference type="PROSITE" id="PS51257">
    <property type="entry name" value="PROKAR_LIPOPROTEIN"/>
    <property type="match status" value="1"/>
</dbReference>
<reference evidence="9" key="1">
    <citation type="submission" date="2021-01" db="EMBL/GenBank/DDBJ databases">
        <authorList>
            <person name="Corre E."/>
            <person name="Pelletier E."/>
            <person name="Niang G."/>
            <person name="Scheremetjew M."/>
            <person name="Finn R."/>
            <person name="Kale V."/>
            <person name="Holt S."/>
            <person name="Cochrane G."/>
            <person name="Meng A."/>
            <person name="Brown T."/>
            <person name="Cohen L."/>
        </authorList>
    </citation>
    <scope>NUCLEOTIDE SEQUENCE</scope>
    <source>
        <strain evidence="9">CCMP2877</strain>
    </source>
</reference>
<dbReference type="GO" id="GO:0005886">
    <property type="term" value="C:plasma membrane"/>
    <property type="evidence" value="ECO:0007669"/>
    <property type="project" value="UniProtKB-SubCell"/>
</dbReference>
<keyword evidence="7" id="KW-0732">Signal</keyword>
<dbReference type="Pfam" id="PF00892">
    <property type="entry name" value="EamA"/>
    <property type="match status" value="1"/>
</dbReference>
<keyword evidence="4 6" id="KW-1133">Transmembrane helix</keyword>
<evidence type="ECO:0000256" key="1">
    <source>
        <dbReference type="ARBA" id="ARBA00004651"/>
    </source>
</evidence>
<evidence type="ECO:0000256" key="7">
    <source>
        <dbReference type="SAM" id="SignalP"/>
    </source>
</evidence>
<feature type="transmembrane region" description="Helical" evidence="6">
    <location>
        <begin position="215"/>
        <end position="233"/>
    </location>
</feature>
<keyword evidence="3 6" id="KW-0812">Transmembrane</keyword>
<feature type="transmembrane region" description="Helical" evidence="6">
    <location>
        <begin position="147"/>
        <end position="166"/>
    </location>
</feature>
<dbReference type="EMBL" id="HBGJ01022244">
    <property type="protein sequence ID" value="CAD9255994.1"/>
    <property type="molecule type" value="Transcribed_RNA"/>
</dbReference>
<feature type="domain" description="EamA" evidence="8">
    <location>
        <begin position="113"/>
        <end position="254"/>
    </location>
</feature>
<dbReference type="InterPro" id="IPR051258">
    <property type="entry name" value="Diverse_Substrate_Transporter"/>
</dbReference>
<evidence type="ECO:0000259" key="8">
    <source>
        <dbReference type="Pfam" id="PF00892"/>
    </source>
</evidence>
<accession>A0A7S1U643</accession>